<dbReference type="PANTHER" id="PTHR33677">
    <property type="entry name" value="TRANSCRIPTIONAL REPRESSOR FRMR-RELATED"/>
    <property type="match status" value="1"/>
</dbReference>
<keyword evidence="3" id="KW-1185">Reference proteome</keyword>
<reference evidence="2 3" key="1">
    <citation type="journal article" date="2011" name="J. Bacteriol.">
        <title>Genome sequence of Chthoniobacter flavus Ellin428, an aerobic heterotrophic soil bacterium.</title>
        <authorList>
            <person name="Kant R."/>
            <person name="van Passel M.W."/>
            <person name="Palva A."/>
            <person name="Lucas S."/>
            <person name="Lapidus A."/>
            <person name="Glavina Del Rio T."/>
            <person name="Dalin E."/>
            <person name="Tice H."/>
            <person name="Bruce D."/>
            <person name="Goodwin L."/>
            <person name="Pitluck S."/>
            <person name="Larimer F.W."/>
            <person name="Land M.L."/>
            <person name="Hauser L."/>
            <person name="Sangwan P."/>
            <person name="de Vos W.M."/>
            <person name="Janssen P.H."/>
            <person name="Smidt H."/>
        </authorList>
    </citation>
    <scope>NUCLEOTIDE SEQUENCE [LARGE SCALE GENOMIC DNA]</scope>
    <source>
        <strain evidence="2 3">Ellin428</strain>
    </source>
</reference>
<dbReference type="InParanoid" id="B4DBB3"/>
<dbReference type="InterPro" id="IPR038390">
    <property type="entry name" value="Metal_Tscrpt_repr_sf"/>
</dbReference>
<dbReference type="RefSeq" id="WP_006983522.1">
    <property type="nucleotide sequence ID" value="NZ_ABVL01000036.1"/>
</dbReference>
<organism evidence="2 3">
    <name type="scientific">Chthoniobacter flavus Ellin428</name>
    <dbReference type="NCBI Taxonomy" id="497964"/>
    <lineage>
        <taxon>Bacteria</taxon>
        <taxon>Pseudomonadati</taxon>
        <taxon>Verrucomicrobiota</taxon>
        <taxon>Spartobacteria</taxon>
        <taxon>Chthoniobacterales</taxon>
        <taxon>Chthoniobacteraceae</taxon>
        <taxon>Chthoniobacter</taxon>
    </lineage>
</organism>
<gene>
    <name evidence="2" type="ORF">CfE428DRAFT_6204</name>
</gene>
<dbReference type="GO" id="GO:0003677">
    <property type="term" value="F:DNA binding"/>
    <property type="evidence" value="ECO:0007669"/>
    <property type="project" value="InterPro"/>
</dbReference>
<dbReference type="Pfam" id="PF02583">
    <property type="entry name" value="Trns_repr_metal"/>
    <property type="match status" value="1"/>
</dbReference>
<name>B4DBB3_9BACT</name>
<sequence length="95" mass="10882">MASHHHEHSPAEKRALLLRLRKISGQLAAVERMIEADRDCPEVLMQVVSARKALKSFAQVVIHQHTHQCIDGASDPKDSRRKLHELLTVLERYIE</sequence>
<dbReference type="GO" id="GO:0045892">
    <property type="term" value="P:negative regulation of DNA-templated transcription"/>
    <property type="evidence" value="ECO:0007669"/>
    <property type="project" value="UniProtKB-ARBA"/>
</dbReference>
<dbReference type="CDD" id="cd10148">
    <property type="entry name" value="CsoR-like_DUF156"/>
    <property type="match status" value="1"/>
</dbReference>
<protein>
    <recommendedName>
        <fullName evidence="4">Transcriptional regulator</fullName>
    </recommendedName>
</protein>
<dbReference type="Gene3D" id="1.20.58.1000">
    <property type="entry name" value="Metal-sensitive repressor, helix protomer"/>
    <property type="match status" value="1"/>
</dbReference>
<dbReference type="FunCoup" id="B4DBB3">
    <property type="interactions" value="121"/>
</dbReference>
<evidence type="ECO:0008006" key="4">
    <source>
        <dbReference type="Google" id="ProtNLM"/>
    </source>
</evidence>
<dbReference type="Proteomes" id="UP000005824">
    <property type="component" value="Unassembled WGS sequence"/>
</dbReference>
<accession>B4DBB3</accession>
<dbReference type="eggNOG" id="COG1937">
    <property type="taxonomic scope" value="Bacteria"/>
</dbReference>
<dbReference type="AlphaFoldDB" id="B4DBB3"/>
<evidence type="ECO:0000256" key="1">
    <source>
        <dbReference type="ARBA" id="ARBA00005260"/>
    </source>
</evidence>
<evidence type="ECO:0000313" key="2">
    <source>
        <dbReference type="EMBL" id="EDY16301.1"/>
    </source>
</evidence>
<dbReference type="GO" id="GO:0046872">
    <property type="term" value="F:metal ion binding"/>
    <property type="evidence" value="ECO:0007669"/>
    <property type="project" value="InterPro"/>
</dbReference>
<comment type="similarity">
    <text evidence="1">Belongs to the FrmR/RcnR family.</text>
</comment>
<comment type="caution">
    <text evidence="2">The sequence shown here is derived from an EMBL/GenBank/DDBJ whole genome shotgun (WGS) entry which is preliminary data.</text>
</comment>
<dbReference type="EMBL" id="ABVL01000036">
    <property type="protein sequence ID" value="EDY16301.1"/>
    <property type="molecule type" value="Genomic_DNA"/>
</dbReference>
<proteinExistence type="inferred from homology"/>
<evidence type="ECO:0000313" key="3">
    <source>
        <dbReference type="Proteomes" id="UP000005824"/>
    </source>
</evidence>
<dbReference type="PANTHER" id="PTHR33677:SF5">
    <property type="entry name" value="TRANSCRIPTIONAL REPRESSOR FRMR"/>
    <property type="match status" value="1"/>
</dbReference>
<dbReference type="InterPro" id="IPR003735">
    <property type="entry name" value="Metal_Tscrpt_repr"/>
</dbReference>
<dbReference type="STRING" id="497964.CfE428DRAFT_6204"/>